<dbReference type="Pfam" id="PF00404">
    <property type="entry name" value="Dockerin_1"/>
    <property type="match status" value="1"/>
</dbReference>
<dbReference type="PROSITE" id="PS00018">
    <property type="entry name" value="EF_HAND_1"/>
    <property type="match status" value="1"/>
</dbReference>
<organism evidence="2 3">
    <name type="scientific">Paludisphaera mucosa</name>
    <dbReference type="NCBI Taxonomy" id="3030827"/>
    <lineage>
        <taxon>Bacteria</taxon>
        <taxon>Pseudomonadati</taxon>
        <taxon>Planctomycetota</taxon>
        <taxon>Planctomycetia</taxon>
        <taxon>Isosphaerales</taxon>
        <taxon>Isosphaeraceae</taxon>
        <taxon>Paludisphaera</taxon>
    </lineage>
</organism>
<dbReference type="EMBL" id="JARRAG010000002">
    <property type="protein sequence ID" value="MDG3007669.1"/>
    <property type="molecule type" value="Genomic_DNA"/>
</dbReference>
<dbReference type="InterPro" id="IPR036439">
    <property type="entry name" value="Dockerin_dom_sf"/>
</dbReference>
<proteinExistence type="predicted"/>
<keyword evidence="3" id="KW-1185">Reference proteome</keyword>
<dbReference type="SUPFAM" id="SSF63446">
    <property type="entry name" value="Type I dockerin domain"/>
    <property type="match status" value="1"/>
</dbReference>
<feature type="domain" description="Dockerin" evidence="1">
    <location>
        <begin position="138"/>
        <end position="205"/>
    </location>
</feature>
<dbReference type="Gene3D" id="1.10.1330.10">
    <property type="entry name" value="Dockerin domain"/>
    <property type="match status" value="1"/>
</dbReference>
<sequence>MRLSSHVDPRRRRIGLNLGLDRLEDRTLLSGGTRFAVYQGQLTTQSSDAFTVQIDRHGFRPARGNQVLLRIDSRASGGTLDPGAVDLDSTGPRAVRVVSERDDAGSGTDGITVAAAGPGALTIRPTAEGGTQGGYEVGVSLAGDVNGDYRVDRADLFAIRSAIGRTPGSTSAPEAADVDGDGAINLRDWSLAFRNLGAATSIRPLDLTAKVDPSDDPDGDRTVDEDVAETDLIGTAAPGSTIRLDVGGDGTFDATTTAAADGSYRFAVPLNLGVNPFAIQARGPDGQVASTSLSVTRGPVADAVTRSYDFAQGAQGWTADFADLPVDPNDTYELDSGIRDLPSELDGDGTGYLLQSHNRSDDVFMFLTRKLTSADGIVAGQEYQVEFTLKFASNAPSGGVGAGGAPGEAVVLKAGASTIEPTTVVQNGYDRLNVDKGNNSEGGTAASVAGNIANGLQPQDGQASVPYVSLSREHTHTATVKADAQGNLWLIVGTDSGYEGITAVYFQSIAVTLTPVTT</sequence>
<evidence type="ECO:0000313" key="3">
    <source>
        <dbReference type="Proteomes" id="UP001216907"/>
    </source>
</evidence>
<reference evidence="2 3" key="1">
    <citation type="submission" date="2023-03" db="EMBL/GenBank/DDBJ databases">
        <title>Paludisphaera mucosa sp. nov. a novel planctomycete from northern fen.</title>
        <authorList>
            <person name="Ivanova A."/>
        </authorList>
    </citation>
    <scope>NUCLEOTIDE SEQUENCE [LARGE SCALE GENOMIC DNA]</scope>
    <source>
        <strain evidence="2 3">Pla2</strain>
    </source>
</reference>
<dbReference type="InterPro" id="IPR018247">
    <property type="entry name" value="EF_Hand_1_Ca_BS"/>
</dbReference>
<dbReference type="Proteomes" id="UP001216907">
    <property type="component" value="Unassembled WGS sequence"/>
</dbReference>
<dbReference type="PROSITE" id="PS51766">
    <property type="entry name" value="DOCKERIN"/>
    <property type="match status" value="1"/>
</dbReference>
<dbReference type="CDD" id="cd14256">
    <property type="entry name" value="Dockerin_I"/>
    <property type="match status" value="1"/>
</dbReference>
<comment type="caution">
    <text evidence="2">The sequence shown here is derived from an EMBL/GenBank/DDBJ whole genome shotgun (WGS) entry which is preliminary data.</text>
</comment>
<evidence type="ECO:0000259" key="1">
    <source>
        <dbReference type="PROSITE" id="PS51766"/>
    </source>
</evidence>
<gene>
    <name evidence="2" type="ORF">PZE19_28220</name>
</gene>
<dbReference type="InterPro" id="IPR002105">
    <property type="entry name" value="Dockerin_1_rpt"/>
</dbReference>
<dbReference type="InterPro" id="IPR016134">
    <property type="entry name" value="Dockerin_dom"/>
</dbReference>
<accession>A0ABT6FJF8</accession>
<evidence type="ECO:0000313" key="2">
    <source>
        <dbReference type="EMBL" id="MDG3007669.1"/>
    </source>
</evidence>
<protein>
    <submittedName>
        <fullName evidence="2">Dockerin type I repeat-containing protein</fullName>
    </submittedName>
</protein>
<name>A0ABT6FJF8_9BACT</name>
<dbReference type="RefSeq" id="WP_277863943.1">
    <property type="nucleotide sequence ID" value="NZ_JARRAG010000002.1"/>
</dbReference>